<dbReference type="EMBL" id="KP795704">
    <property type="protein sequence ID" value="AKN40722.1"/>
    <property type="molecule type" value="Genomic_DNA"/>
</dbReference>
<name>A0A0H4A1B3_9VIBR</name>
<proteinExistence type="predicted"/>
<evidence type="ECO:0000256" key="2">
    <source>
        <dbReference type="SAM" id="SignalP"/>
    </source>
</evidence>
<keyword evidence="2" id="KW-0732">Signal</keyword>
<feature type="signal peptide" evidence="2">
    <location>
        <begin position="1"/>
        <end position="23"/>
    </location>
</feature>
<evidence type="ECO:0000256" key="1">
    <source>
        <dbReference type="SAM" id="MobiDB-lite"/>
    </source>
</evidence>
<feature type="chain" id="PRO_5007408217" evidence="2">
    <location>
        <begin position="24"/>
        <end position="172"/>
    </location>
</feature>
<dbReference type="EMBL" id="KP795691">
    <property type="protein sequence ID" value="AKN40327.1"/>
    <property type="molecule type" value="Genomic_DNA"/>
</dbReference>
<accession>A0A0H4A1B3</accession>
<evidence type="ECO:0000313" key="3">
    <source>
        <dbReference type="EMBL" id="AKN40722.1"/>
    </source>
</evidence>
<reference evidence="3" key="1">
    <citation type="journal article" date="2015" name="MBio">
        <title>Eco-Evolutionary Dynamics of Episomes among Ecologically Cohesive Bacterial Populations.</title>
        <authorList>
            <person name="Xue H."/>
            <person name="Cordero O.X."/>
            <person name="Camas F.M."/>
            <person name="Trimble W."/>
            <person name="Meyer F."/>
            <person name="Guglielmini J."/>
            <person name="Rocha E.P."/>
            <person name="Polz M.F."/>
        </authorList>
    </citation>
    <scope>NUCLEOTIDE SEQUENCE</scope>
    <source>
        <strain evidence="3">FF_112</strain>
    </source>
</reference>
<organism evidence="3">
    <name type="scientific">Vibrio tasmaniensis</name>
    <dbReference type="NCBI Taxonomy" id="212663"/>
    <lineage>
        <taxon>Bacteria</taxon>
        <taxon>Pseudomonadati</taxon>
        <taxon>Pseudomonadota</taxon>
        <taxon>Gammaproteobacteria</taxon>
        <taxon>Vibrionales</taxon>
        <taxon>Vibrionaceae</taxon>
        <taxon>Vibrio</taxon>
    </lineage>
</organism>
<feature type="region of interest" description="Disordered" evidence="1">
    <location>
        <begin position="46"/>
        <end position="68"/>
    </location>
</feature>
<protein>
    <submittedName>
        <fullName evidence="3">Uncharacterized protein</fullName>
    </submittedName>
</protein>
<dbReference type="AlphaFoldDB" id="A0A0H4A1B3"/>
<sequence>MKKLLYQIMAAVMVATFALPALSKVTLDDVYAADAPKRARDLANNAAHMARHSRPIEPSRSDSSSDGGGWKTLYSGNTVSPITIPSGVANLYVTTTTGQSYFIPVVAPPSNFAKLQGDWGGYVYARWTGHQIKGESKTVTTSEYHLGDRHHNGYYTHPTYSKRIGITRIMTQ</sequence>